<protein>
    <submittedName>
        <fullName evidence="9">Uncharacterized protein</fullName>
    </submittedName>
</protein>
<keyword evidence="4" id="KW-0808">Transferase</keyword>
<evidence type="ECO:0000256" key="1">
    <source>
        <dbReference type="ARBA" id="ARBA00004496"/>
    </source>
</evidence>
<dbReference type="InterPro" id="IPR001001">
    <property type="entry name" value="DNA_polIII_beta"/>
</dbReference>
<evidence type="ECO:0000256" key="4">
    <source>
        <dbReference type="ARBA" id="ARBA00022679"/>
    </source>
</evidence>
<evidence type="ECO:0000256" key="5">
    <source>
        <dbReference type="ARBA" id="ARBA00022695"/>
    </source>
</evidence>
<reference evidence="10" key="1">
    <citation type="journal article" date="2019" name="Int. J. Syst. Evol. Microbiol.">
        <title>The Global Catalogue of Microorganisms (GCM) 10K type strain sequencing project: providing services to taxonomists for standard genome sequencing and annotation.</title>
        <authorList>
            <consortium name="The Broad Institute Genomics Platform"/>
            <consortium name="The Broad Institute Genome Sequencing Center for Infectious Disease"/>
            <person name="Wu L."/>
            <person name="Ma J."/>
        </authorList>
    </citation>
    <scope>NUCLEOTIDE SEQUENCE [LARGE SCALE GENOMIC DNA]</scope>
    <source>
        <strain evidence="10">CCUG 63830</strain>
    </source>
</reference>
<evidence type="ECO:0000256" key="6">
    <source>
        <dbReference type="ARBA" id="ARBA00022705"/>
    </source>
</evidence>
<keyword evidence="5" id="KW-0548">Nucleotidyltransferase</keyword>
<sequence>MRHAAAARAGQGQAAYRGVLLEARGSVLQVTATDGHQLAIRAVAWQGDAMRLLVRLSDLWTLMSALSLVPGEVTTLQVSEQSLLLDGAVQARVQLMDERAYPDFRTVIPSGHRPNLHVDADAFRAALRSVSTILSADDMVSMRATPLGLSLHAATPTARASVPVSGARVHAPFEVTTRTRMLHLALLADGELALTAVPGRTTLMLTAGPFLALMTRAAEVQMQVPPPMVPLDGRAPWEAVVASGQPLPEVTWDAVGRP</sequence>
<gene>
    <name evidence="9" type="ORF">ACFP90_28085</name>
</gene>
<evidence type="ECO:0000256" key="3">
    <source>
        <dbReference type="ARBA" id="ARBA00022490"/>
    </source>
</evidence>
<proteinExistence type="inferred from homology"/>
<dbReference type="SUPFAM" id="SSF55979">
    <property type="entry name" value="DNA clamp"/>
    <property type="match status" value="1"/>
</dbReference>
<dbReference type="Gene3D" id="3.70.10.10">
    <property type="match status" value="1"/>
</dbReference>
<dbReference type="PANTHER" id="PTHR30478:SF0">
    <property type="entry name" value="BETA SLIDING CLAMP"/>
    <property type="match status" value="1"/>
</dbReference>
<dbReference type="EMBL" id="JBHSWB010000004">
    <property type="protein sequence ID" value="MFC6663856.1"/>
    <property type="molecule type" value="Genomic_DNA"/>
</dbReference>
<evidence type="ECO:0000256" key="7">
    <source>
        <dbReference type="ARBA" id="ARBA00022932"/>
    </source>
</evidence>
<keyword evidence="10" id="KW-1185">Reference proteome</keyword>
<dbReference type="PANTHER" id="PTHR30478">
    <property type="entry name" value="DNA POLYMERASE III SUBUNIT BETA"/>
    <property type="match status" value="1"/>
</dbReference>
<comment type="subcellular location">
    <subcellularLocation>
        <location evidence="1">Cytoplasm</location>
    </subcellularLocation>
</comment>
<dbReference type="RefSeq" id="WP_380059392.1">
    <property type="nucleotide sequence ID" value="NZ_JBHSWB010000004.1"/>
</dbReference>
<evidence type="ECO:0000313" key="10">
    <source>
        <dbReference type="Proteomes" id="UP001596317"/>
    </source>
</evidence>
<comment type="caution">
    <text evidence="9">The sequence shown here is derived from an EMBL/GenBank/DDBJ whole genome shotgun (WGS) entry which is preliminary data.</text>
</comment>
<dbReference type="Proteomes" id="UP001596317">
    <property type="component" value="Unassembled WGS sequence"/>
</dbReference>
<evidence type="ECO:0000256" key="2">
    <source>
        <dbReference type="ARBA" id="ARBA00010752"/>
    </source>
</evidence>
<keyword evidence="7" id="KW-0239">DNA-directed DNA polymerase</keyword>
<dbReference type="Gene3D" id="3.10.150.10">
    <property type="entry name" value="DNA Polymerase III, subunit A, domain 2"/>
    <property type="match status" value="1"/>
</dbReference>
<name>A0ABW1ZSA5_9DEIO</name>
<accession>A0ABW1ZSA5</accession>
<dbReference type="InterPro" id="IPR046938">
    <property type="entry name" value="DNA_clamp_sf"/>
</dbReference>
<evidence type="ECO:0000313" key="9">
    <source>
        <dbReference type="EMBL" id="MFC6663856.1"/>
    </source>
</evidence>
<comment type="similarity">
    <text evidence="2">Belongs to the beta sliding clamp family.</text>
</comment>
<evidence type="ECO:0000256" key="8">
    <source>
        <dbReference type="ARBA" id="ARBA00023125"/>
    </source>
</evidence>
<organism evidence="9 10">
    <name type="scientific">Deinococcus multiflagellatus</name>
    <dbReference type="NCBI Taxonomy" id="1656887"/>
    <lineage>
        <taxon>Bacteria</taxon>
        <taxon>Thermotogati</taxon>
        <taxon>Deinococcota</taxon>
        <taxon>Deinococci</taxon>
        <taxon>Deinococcales</taxon>
        <taxon>Deinococcaceae</taxon>
        <taxon>Deinococcus</taxon>
    </lineage>
</organism>
<keyword evidence="3" id="KW-0963">Cytoplasm</keyword>
<keyword evidence="8" id="KW-0238">DNA-binding</keyword>
<keyword evidence="6" id="KW-0235">DNA replication</keyword>